<dbReference type="GO" id="GO:0051087">
    <property type="term" value="F:protein-folding chaperone binding"/>
    <property type="evidence" value="ECO:0007669"/>
    <property type="project" value="TreeGrafter"/>
</dbReference>
<organism evidence="3 4">
    <name type="scientific">Polyplax serrata</name>
    <name type="common">Common mouse louse</name>
    <dbReference type="NCBI Taxonomy" id="468196"/>
    <lineage>
        <taxon>Eukaryota</taxon>
        <taxon>Metazoa</taxon>
        <taxon>Ecdysozoa</taxon>
        <taxon>Arthropoda</taxon>
        <taxon>Hexapoda</taxon>
        <taxon>Insecta</taxon>
        <taxon>Pterygota</taxon>
        <taxon>Neoptera</taxon>
        <taxon>Paraneoptera</taxon>
        <taxon>Psocodea</taxon>
        <taxon>Troctomorpha</taxon>
        <taxon>Phthiraptera</taxon>
        <taxon>Anoplura</taxon>
        <taxon>Polyplacidae</taxon>
        <taxon>Polyplax</taxon>
    </lineage>
</organism>
<dbReference type="Proteomes" id="UP001372834">
    <property type="component" value="Unassembled WGS sequence"/>
</dbReference>
<keyword evidence="1" id="KW-0143">Chaperone</keyword>
<dbReference type="InterPro" id="IPR002939">
    <property type="entry name" value="DnaJ_C"/>
</dbReference>
<dbReference type="SUPFAM" id="SSF46565">
    <property type="entry name" value="Chaperone J-domain"/>
    <property type="match status" value="1"/>
</dbReference>
<dbReference type="PRINTS" id="PR00625">
    <property type="entry name" value="JDOMAIN"/>
</dbReference>
<dbReference type="EMBL" id="JAWJWE010000003">
    <property type="protein sequence ID" value="KAK6639453.1"/>
    <property type="molecule type" value="Genomic_DNA"/>
</dbReference>
<dbReference type="InterPro" id="IPR036869">
    <property type="entry name" value="J_dom_sf"/>
</dbReference>
<dbReference type="SUPFAM" id="SSF49493">
    <property type="entry name" value="HSP40/DnaJ peptide-binding domain"/>
    <property type="match status" value="2"/>
</dbReference>
<evidence type="ECO:0000256" key="1">
    <source>
        <dbReference type="ARBA" id="ARBA00023186"/>
    </source>
</evidence>
<dbReference type="InterPro" id="IPR001623">
    <property type="entry name" value="DnaJ_domain"/>
</dbReference>
<dbReference type="PROSITE" id="PS00636">
    <property type="entry name" value="DNAJ_1"/>
    <property type="match status" value="1"/>
</dbReference>
<dbReference type="Gene3D" id="2.60.260.20">
    <property type="entry name" value="Urease metallochaperone UreE, N-terminal domain"/>
    <property type="match status" value="2"/>
</dbReference>
<accession>A0AAN8S1X6</accession>
<name>A0AAN8S1X6_POLSC</name>
<proteinExistence type="predicted"/>
<dbReference type="CDD" id="cd06257">
    <property type="entry name" value="DnaJ"/>
    <property type="match status" value="1"/>
</dbReference>
<dbReference type="Pfam" id="PF01556">
    <property type="entry name" value="DnaJ_C"/>
    <property type="match status" value="1"/>
</dbReference>
<dbReference type="GO" id="GO:0005829">
    <property type="term" value="C:cytosol"/>
    <property type="evidence" value="ECO:0007669"/>
    <property type="project" value="TreeGrafter"/>
</dbReference>
<dbReference type="InterPro" id="IPR051339">
    <property type="entry name" value="DnaJ_subfamily_B"/>
</dbReference>
<gene>
    <name evidence="3" type="ORF">RUM43_007726</name>
</gene>
<dbReference type="InterPro" id="IPR008971">
    <property type="entry name" value="HSP40/DnaJ_pept-bd"/>
</dbReference>
<dbReference type="Gene3D" id="1.10.287.110">
    <property type="entry name" value="DnaJ domain"/>
    <property type="match status" value="1"/>
</dbReference>
<reference evidence="3 4" key="1">
    <citation type="submission" date="2023-10" db="EMBL/GenBank/DDBJ databases">
        <title>Genomes of two closely related lineages of the louse Polyplax serrata with different host specificities.</title>
        <authorList>
            <person name="Martinu J."/>
            <person name="Tarabai H."/>
            <person name="Stefka J."/>
            <person name="Hypsa V."/>
        </authorList>
    </citation>
    <scope>NUCLEOTIDE SEQUENCE [LARGE SCALE GENOMIC DNA]</scope>
    <source>
        <strain evidence="3">HR10_N</strain>
    </source>
</reference>
<protein>
    <recommendedName>
        <fullName evidence="2">J domain-containing protein</fullName>
    </recommendedName>
</protein>
<dbReference type="PROSITE" id="PS50076">
    <property type="entry name" value="DNAJ_2"/>
    <property type="match status" value="1"/>
</dbReference>
<evidence type="ECO:0000313" key="4">
    <source>
        <dbReference type="Proteomes" id="UP001372834"/>
    </source>
</evidence>
<comment type="caution">
    <text evidence="3">The sequence shown here is derived from an EMBL/GenBank/DDBJ whole genome shotgun (WGS) entry which is preliminary data.</text>
</comment>
<sequence>MDYYGILGISKNATDLEIKQAFKGLALQCVKNLKDNDNIEEFFVTVAEAYEVLTNDKLKAVYDQYGSVGLKSGVPTPDGFVPPYIYHGDCMRTYEEFFGTRSPFADILDVRIRPLPIYNLPEGRGVKNKQESLVRPIYCTIEELYQGCVKKMKIKRQEVISPESCGQTELREVILDIPIKPGMLQGTEIVFPCAGDQGPTVDPADIIFRVTDRPHDLFVREGVNLIMMVHVTLMEALTGTTVTVTTPDYRKLRIPIHDIINPSYEKIVKNEGMPYLDDTSKKGDLIMRFKVAFPSYLPRASKNLIKKALNVCKMITLPGEAENINLRALIDKANRRPSYDLCDSIPIKPCQTEEK</sequence>
<dbReference type="Pfam" id="PF00226">
    <property type="entry name" value="DnaJ"/>
    <property type="match status" value="1"/>
</dbReference>
<dbReference type="FunFam" id="2.60.260.20:FF:000006">
    <property type="entry name" value="DnaJ subfamily B member 13"/>
    <property type="match status" value="1"/>
</dbReference>
<dbReference type="PANTHER" id="PTHR24078">
    <property type="entry name" value="DNAJ HOMOLOG SUBFAMILY C MEMBER"/>
    <property type="match status" value="1"/>
</dbReference>
<feature type="domain" description="J" evidence="2">
    <location>
        <begin position="2"/>
        <end position="66"/>
    </location>
</feature>
<dbReference type="SMART" id="SM00271">
    <property type="entry name" value="DnaJ"/>
    <property type="match status" value="1"/>
</dbReference>
<dbReference type="FunFam" id="2.60.260.20:FF:000002">
    <property type="entry name" value="Dnaj homolog subfamily b member"/>
    <property type="match status" value="1"/>
</dbReference>
<dbReference type="GO" id="GO:0006457">
    <property type="term" value="P:protein folding"/>
    <property type="evidence" value="ECO:0007669"/>
    <property type="project" value="InterPro"/>
</dbReference>
<dbReference type="PANTHER" id="PTHR24078:SF519">
    <property type="entry name" value="DNAJ HOMOLOG SUBFAMILY B MEMBER 13"/>
    <property type="match status" value="1"/>
</dbReference>
<evidence type="ECO:0000313" key="3">
    <source>
        <dbReference type="EMBL" id="KAK6639453.1"/>
    </source>
</evidence>
<dbReference type="InterPro" id="IPR018253">
    <property type="entry name" value="DnaJ_domain_CS"/>
</dbReference>
<evidence type="ECO:0000259" key="2">
    <source>
        <dbReference type="PROSITE" id="PS50076"/>
    </source>
</evidence>
<dbReference type="AlphaFoldDB" id="A0AAN8S1X6"/>
<dbReference type="CDD" id="cd10747">
    <property type="entry name" value="DnaJ_C"/>
    <property type="match status" value="1"/>
</dbReference>
<dbReference type="GO" id="GO:0051082">
    <property type="term" value="F:unfolded protein binding"/>
    <property type="evidence" value="ECO:0007669"/>
    <property type="project" value="InterPro"/>
</dbReference>